<dbReference type="EMBL" id="BSDZ01000024">
    <property type="protein sequence ID" value="GLI65620.1"/>
    <property type="molecule type" value="Genomic_DNA"/>
</dbReference>
<organism evidence="1 2">
    <name type="scientific">Volvox africanus</name>
    <dbReference type="NCBI Taxonomy" id="51714"/>
    <lineage>
        <taxon>Eukaryota</taxon>
        <taxon>Viridiplantae</taxon>
        <taxon>Chlorophyta</taxon>
        <taxon>core chlorophytes</taxon>
        <taxon>Chlorophyceae</taxon>
        <taxon>CS clade</taxon>
        <taxon>Chlamydomonadales</taxon>
        <taxon>Volvocaceae</taxon>
        <taxon>Volvox</taxon>
    </lineage>
</organism>
<comment type="caution">
    <text evidence="1">The sequence shown here is derived from an EMBL/GenBank/DDBJ whole genome shotgun (WGS) entry which is preliminary data.</text>
</comment>
<gene>
    <name evidence="1" type="ORF">VaNZ11_009190</name>
</gene>
<dbReference type="Gene3D" id="6.10.280.120">
    <property type="entry name" value="Growth arrest and DNA-damage-inducible proteins-interacting protein 1"/>
    <property type="match status" value="1"/>
</dbReference>
<keyword evidence="2" id="KW-1185">Reference proteome</keyword>
<reference evidence="1 2" key="1">
    <citation type="journal article" date="2023" name="IScience">
        <title>Expanded male sex-determining region conserved during the evolution of homothallism in the green alga Volvox.</title>
        <authorList>
            <person name="Yamamoto K."/>
            <person name="Matsuzaki R."/>
            <person name="Mahakham W."/>
            <person name="Heman W."/>
            <person name="Sekimoto H."/>
            <person name="Kawachi M."/>
            <person name="Minakuchi Y."/>
            <person name="Toyoda A."/>
            <person name="Nozaki H."/>
        </authorList>
    </citation>
    <scope>NUCLEOTIDE SEQUENCE [LARGE SCALE GENOMIC DNA]</scope>
    <source>
        <strain evidence="1 2">NIES-4468</strain>
    </source>
</reference>
<proteinExistence type="predicted"/>
<dbReference type="Proteomes" id="UP001165090">
    <property type="component" value="Unassembled WGS sequence"/>
</dbReference>
<accession>A0ABQ5S6V3</accession>
<dbReference type="InterPro" id="IPR043035">
    <property type="entry name" value="Ribosomal_mL64_sf"/>
</dbReference>
<protein>
    <submittedName>
        <fullName evidence="1">Uncharacterized protein</fullName>
    </submittedName>
</protein>
<name>A0ABQ5S6V3_9CHLO</name>
<evidence type="ECO:0000313" key="1">
    <source>
        <dbReference type="EMBL" id="GLI65620.1"/>
    </source>
</evidence>
<sequence>MAHLLHRFGANALLPRKKGNKILPPLISFENALKLREQFYAIGFQWPYENIVPGKPRLPPGSEAYAARQREKEQKRAAREKEIADAMAAMPKRIAEYRESRKLDWSEVSALDRLLLTPGQIREKYVRRRLMRQSQ</sequence>
<evidence type="ECO:0000313" key="2">
    <source>
        <dbReference type="Proteomes" id="UP001165090"/>
    </source>
</evidence>